<protein>
    <submittedName>
        <fullName evidence="2">Uncharacterized protein</fullName>
    </submittedName>
</protein>
<evidence type="ECO:0000256" key="1">
    <source>
        <dbReference type="SAM" id="MobiDB-lite"/>
    </source>
</evidence>
<gene>
    <name evidence="2" type="ORF">BURPS1710A_A1404</name>
</gene>
<feature type="region of interest" description="Disordered" evidence="1">
    <location>
        <begin position="1"/>
        <end position="70"/>
    </location>
</feature>
<evidence type="ECO:0000313" key="2">
    <source>
        <dbReference type="EMBL" id="EET03752.1"/>
    </source>
</evidence>
<dbReference type="AlphaFoldDB" id="A0A0E1W260"/>
<accession>A0A0E1W260</accession>
<proteinExistence type="predicted"/>
<organism evidence="2">
    <name type="scientific">Burkholderia pseudomallei 1710a</name>
    <dbReference type="NCBI Taxonomy" id="320371"/>
    <lineage>
        <taxon>Bacteria</taxon>
        <taxon>Pseudomonadati</taxon>
        <taxon>Pseudomonadota</taxon>
        <taxon>Betaproteobacteria</taxon>
        <taxon>Burkholderiales</taxon>
        <taxon>Burkholderiaceae</taxon>
        <taxon>Burkholderia</taxon>
        <taxon>pseudomallei group</taxon>
    </lineage>
</organism>
<dbReference type="EMBL" id="CM000833">
    <property type="protein sequence ID" value="EET03752.1"/>
    <property type="molecule type" value="Genomic_DNA"/>
</dbReference>
<sequence length="70" mass="7553">MSLDAGRAGAASHTANDACRSFAPGRPRAEISPARASPRRNISPERAMRTRRTRTRKRAGTASPACRFSV</sequence>
<reference evidence="2" key="1">
    <citation type="submission" date="2009-05" db="EMBL/GenBank/DDBJ databases">
        <authorList>
            <person name="Harkins D.M."/>
            <person name="DeShazer D."/>
            <person name="Woods D.E."/>
            <person name="Brinkac L.M."/>
            <person name="Brown K.A."/>
            <person name="Hung G.C."/>
            <person name="Tuanyok A."/>
            <person name="Zhang B."/>
            <person name="Nierman W.C."/>
        </authorList>
    </citation>
    <scope>NUCLEOTIDE SEQUENCE [LARGE SCALE GENOMIC DNA]</scope>
    <source>
        <strain evidence="2">1710a</strain>
    </source>
</reference>
<name>A0A0E1W260_BURPE</name>
<dbReference type="HOGENOM" id="CLU_2749984_0_0_4"/>
<feature type="compositionally biased region" description="Basic residues" evidence="1">
    <location>
        <begin position="49"/>
        <end position="59"/>
    </location>
</feature>
<dbReference type="Proteomes" id="UP000001812">
    <property type="component" value="Chromosome II"/>
</dbReference>